<accession>A0A1I4R205</accession>
<name>A0A1I4R205_9BURK</name>
<keyword evidence="1" id="KW-0732">Signal</keyword>
<feature type="signal peptide" evidence="1">
    <location>
        <begin position="1"/>
        <end position="35"/>
    </location>
</feature>
<organism evidence="3 4">
    <name type="scientific">Rugamonas rubra</name>
    <dbReference type="NCBI Taxonomy" id="758825"/>
    <lineage>
        <taxon>Bacteria</taxon>
        <taxon>Pseudomonadati</taxon>
        <taxon>Pseudomonadota</taxon>
        <taxon>Betaproteobacteria</taxon>
        <taxon>Burkholderiales</taxon>
        <taxon>Oxalobacteraceae</taxon>
        <taxon>Telluria group</taxon>
        <taxon>Rugamonas</taxon>
    </lineage>
</organism>
<protein>
    <submittedName>
        <fullName evidence="3">PEP-CTERM protein-sorting domain-containing protein</fullName>
    </submittedName>
</protein>
<sequence length="358" mass="36667">MRTSKTESKHPFSAARLSCLAIGAALSCLSPAALAQVSSMVANGNYSYDGNASTALVDSFPANSSGSVDVLNFSNGAGRSETGLHSYGDVNGSFGSRASGAGIYAVNGGFKIVQSFTNTSAVAQLGSFHFQITPGALHNSIGSALTGNQYVEAGLSFNLQRGSNSVWNSAAWLRSDAGGTSFTSIGDASLYTGGDTLYTVNGLSRDVDLGVINAGETIQLTYTLSTAANGNTVAGPDRWVPPGDFVVPEGWSSWDGCTRGMAAASMSTGGCGLEPGDVIHTDGHWVAGDVSGSHASSGDPFRLQLADYGIGFNVDSGGNTLGEVSLSPVPEPTTYAMLLGGMGLMGLMAARRRRRDGR</sequence>
<gene>
    <name evidence="3" type="ORF">SAMN02982985_04130</name>
</gene>
<proteinExistence type="predicted"/>
<dbReference type="AlphaFoldDB" id="A0A1I4R205"/>
<evidence type="ECO:0000256" key="1">
    <source>
        <dbReference type="SAM" id="SignalP"/>
    </source>
</evidence>
<evidence type="ECO:0000313" key="4">
    <source>
        <dbReference type="Proteomes" id="UP000199470"/>
    </source>
</evidence>
<dbReference type="PROSITE" id="PS51257">
    <property type="entry name" value="PROKAR_LIPOPROTEIN"/>
    <property type="match status" value="1"/>
</dbReference>
<dbReference type="Pfam" id="PF07589">
    <property type="entry name" value="PEP-CTERM"/>
    <property type="match status" value="1"/>
</dbReference>
<dbReference type="NCBIfam" id="TIGR02595">
    <property type="entry name" value="PEP_CTERM"/>
    <property type="match status" value="1"/>
</dbReference>
<dbReference type="EMBL" id="FOTW01000021">
    <property type="protein sequence ID" value="SFM46281.1"/>
    <property type="molecule type" value="Genomic_DNA"/>
</dbReference>
<dbReference type="Proteomes" id="UP000199470">
    <property type="component" value="Unassembled WGS sequence"/>
</dbReference>
<feature type="chain" id="PRO_5011595593" evidence="1">
    <location>
        <begin position="36"/>
        <end position="358"/>
    </location>
</feature>
<keyword evidence="4" id="KW-1185">Reference proteome</keyword>
<dbReference type="STRING" id="758825.SAMN02982985_04130"/>
<dbReference type="InterPro" id="IPR013424">
    <property type="entry name" value="Ice-binding_C"/>
</dbReference>
<evidence type="ECO:0000313" key="3">
    <source>
        <dbReference type="EMBL" id="SFM46281.1"/>
    </source>
</evidence>
<feature type="domain" description="Ice-binding protein C-terminal" evidence="2">
    <location>
        <begin position="328"/>
        <end position="353"/>
    </location>
</feature>
<evidence type="ECO:0000259" key="2">
    <source>
        <dbReference type="Pfam" id="PF07589"/>
    </source>
</evidence>
<reference evidence="3 4" key="1">
    <citation type="submission" date="2016-10" db="EMBL/GenBank/DDBJ databases">
        <authorList>
            <person name="de Groot N.N."/>
        </authorList>
    </citation>
    <scope>NUCLEOTIDE SEQUENCE [LARGE SCALE GENOMIC DNA]</scope>
    <source>
        <strain evidence="3 4">ATCC 43154</strain>
    </source>
</reference>